<dbReference type="AlphaFoldDB" id="E9HVN1"/>
<dbReference type="EC" id="2.7.7.49" evidence="1"/>
<protein>
    <recommendedName>
        <fullName evidence="1">RNA-directed DNA polymerase</fullName>
        <ecNumber evidence="1">2.7.7.49</ecNumber>
    </recommendedName>
</protein>
<organism evidence="3 4">
    <name type="scientific">Daphnia pulex</name>
    <name type="common">Water flea</name>
    <dbReference type="NCBI Taxonomy" id="6669"/>
    <lineage>
        <taxon>Eukaryota</taxon>
        <taxon>Metazoa</taxon>
        <taxon>Ecdysozoa</taxon>
        <taxon>Arthropoda</taxon>
        <taxon>Crustacea</taxon>
        <taxon>Branchiopoda</taxon>
        <taxon>Diplostraca</taxon>
        <taxon>Cladocera</taxon>
        <taxon>Anomopoda</taxon>
        <taxon>Daphniidae</taxon>
        <taxon>Daphnia</taxon>
    </lineage>
</organism>
<dbReference type="PANTHER" id="PTHR37984">
    <property type="entry name" value="PROTEIN CBG26694"/>
    <property type="match status" value="1"/>
</dbReference>
<evidence type="ECO:0000313" key="4">
    <source>
        <dbReference type="Proteomes" id="UP000000305"/>
    </source>
</evidence>
<sequence length="56" mass="6455">VLIKNQKLCIPGPVQEKVIHLVHQGNQGVQKTKELIRIKVWFPGINKRVEQIIQNC</sequence>
<dbReference type="Proteomes" id="UP000000305">
    <property type="component" value="Unassembled WGS sequence"/>
</dbReference>
<name>E9HVN1_DAPPU</name>
<keyword evidence="4" id="KW-1185">Reference proteome</keyword>
<dbReference type="PANTHER" id="PTHR37984:SF5">
    <property type="entry name" value="PROTEIN NYNRIN-LIKE"/>
    <property type="match status" value="1"/>
</dbReference>
<dbReference type="OrthoDB" id="6373546at2759"/>
<dbReference type="InterPro" id="IPR041588">
    <property type="entry name" value="Integrase_H2C2"/>
</dbReference>
<dbReference type="Gene3D" id="1.10.340.70">
    <property type="match status" value="1"/>
</dbReference>
<feature type="domain" description="Integrase zinc-binding" evidence="2">
    <location>
        <begin position="10"/>
        <end position="56"/>
    </location>
</feature>
<dbReference type="STRING" id="6669.E9HVN1"/>
<evidence type="ECO:0000256" key="1">
    <source>
        <dbReference type="ARBA" id="ARBA00012493"/>
    </source>
</evidence>
<feature type="non-terminal residue" evidence="3">
    <location>
        <position position="56"/>
    </location>
</feature>
<accession>E9HVN1</accession>
<dbReference type="InterPro" id="IPR050951">
    <property type="entry name" value="Retrovirus_Pol_polyprotein"/>
</dbReference>
<evidence type="ECO:0000313" key="3">
    <source>
        <dbReference type="EMBL" id="EFX64198.1"/>
    </source>
</evidence>
<dbReference type="Pfam" id="PF17921">
    <property type="entry name" value="Integrase_H2C2"/>
    <property type="match status" value="1"/>
</dbReference>
<dbReference type="EMBL" id="GL732863">
    <property type="protein sequence ID" value="EFX64198.1"/>
    <property type="molecule type" value="Genomic_DNA"/>
</dbReference>
<dbReference type="HOGENOM" id="CLU_3020234_0_0_1"/>
<evidence type="ECO:0000259" key="2">
    <source>
        <dbReference type="Pfam" id="PF17921"/>
    </source>
</evidence>
<dbReference type="GO" id="GO:0003964">
    <property type="term" value="F:RNA-directed DNA polymerase activity"/>
    <property type="evidence" value="ECO:0007669"/>
    <property type="project" value="UniProtKB-EC"/>
</dbReference>
<dbReference type="InParanoid" id="E9HVN1"/>
<feature type="non-terminal residue" evidence="3">
    <location>
        <position position="1"/>
    </location>
</feature>
<proteinExistence type="predicted"/>
<dbReference type="KEGG" id="dpx:DAPPUDRAFT_18490"/>
<gene>
    <name evidence="3" type="ORF">DAPPUDRAFT_18490</name>
</gene>
<reference evidence="3 4" key="1">
    <citation type="journal article" date="2011" name="Science">
        <title>The ecoresponsive genome of Daphnia pulex.</title>
        <authorList>
            <person name="Colbourne J.K."/>
            <person name="Pfrender M.E."/>
            <person name="Gilbert D."/>
            <person name="Thomas W.K."/>
            <person name="Tucker A."/>
            <person name="Oakley T.H."/>
            <person name="Tokishita S."/>
            <person name="Aerts A."/>
            <person name="Arnold G.J."/>
            <person name="Basu M.K."/>
            <person name="Bauer D.J."/>
            <person name="Caceres C.E."/>
            <person name="Carmel L."/>
            <person name="Casola C."/>
            <person name="Choi J.H."/>
            <person name="Detter J.C."/>
            <person name="Dong Q."/>
            <person name="Dusheyko S."/>
            <person name="Eads B.D."/>
            <person name="Frohlich T."/>
            <person name="Geiler-Samerotte K.A."/>
            <person name="Gerlach D."/>
            <person name="Hatcher P."/>
            <person name="Jogdeo S."/>
            <person name="Krijgsveld J."/>
            <person name="Kriventseva E.V."/>
            <person name="Kultz D."/>
            <person name="Laforsch C."/>
            <person name="Lindquist E."/>
            <person name="Lopez J."/>
            <person name="Manak J.R."/>
            <person name="Muller J."/>
            <person name="Pangilinan J."/>
            <person name="Patwardhan R.P."/>
            <person name="Pitluck S."/>
            <person name="Pritham E.J."/>
            <person name="Rechtsteiner A."/>
            <person name="Rho M."/>
            <person name="Rogozin I.B."/>
            <person name="Sakarya O."/>
            <person name="Salamov A."/>
            <person name="Schaack S."/>
            <person name="Shapiro H."/>
            <person name="Shiga Y."/>
            <person name="Skalitzky C."/>
            <person name="Smith Z."/>
            <person name="Souvorov A."/>
            <person name="Sung W."/>
            <person name="Tang Z."/>
            <person name="Tsuchiya D."/>
            <person name="Tu H."/>
            <person name="Vos H."/>
            <person name="Wang M."/>
            <person name="Wolf Y.I."/>
            <person name="Yamagata H."/>
            <person name="Yamada T."/>
            <person name="Ye Y."/>
            <person name="Shaw J.R."/>
            <person name="Andrews J."/>
            <person name="Crease T.J."/>
            <person name="Tang H."/>
            <person name="Lucas S.M."/>
            <person name="Robertson H.M."/>
            <person name="Bork P."/>
            <person name="Koonin E.V."/>
            <person name="Zdobnov E.M."/>
            <person name="Grigoriev I.V."/>
            <person name="Lynch M."/>
            <person name="Boore J.L."/>
        </authorList>
    </citation>
    <scope>NUCLEOTIDE SEQUENCE [LARGE SCALE GENOMIC DNA]</scope>
</reference>